<gene>
    <name evidence="2" type="primary">chrR</name>
    <name evidence="2" type="ORF">PTRA_b0651</name>
</gene>
<dbReference type="InterPro" id="IPR012807">
    <property type="entry name" value="Anti-sigma_ChrR"/>
</dbReference>
<dbReference type="OrthoDB" id="2988517at2"/>
<dbReference type="InterPro" id="IPR011051">
    <property type="entry name" value="RmlC_Cupin_sf"/>
</dbReference>
<dbReference type="NCBIfam" id="TIGR02451">
    <property type="entry name" value="anti_sig_ChrR"/>
    <property type="match status" value="1"/>
</dbReference>
<dbReference type="InterPro" id="IPR025979">
    <property type="entry name" value="ChrR-like_cupin_dom"/>
</dbReference>
<accession>A0A0U2X393</accession>
<dbReference type="AlphaFoldDB" id="A0A0U2X393"/>
<name>A0A0U2X393_9GAMM</name>
<dbReference type="PATRIC" id="fig|1315283.4.peg.3686"/>
<dbReference type="InterPro" id="IPR014710">
    <property type="entry name" value="RmlC-like_jellyroll"/>
</dbReference>
<evidence type="ECO:0000259" key="1">
    <source>
        <dbReference type="Pfam" id="PF12973"/>
    </source>
</evidence>
<dbReference type="EMBL" id="CP011035">
    <property type="protein sequence ID" value="ALS35096.1"/>
    <property type="molecule type" value="Genomic_DNA"/>
</dbReference>
<evidence type="ECO:0000313" key="3">
    <source>
        <dbReference type="Proteomes" id="UP000065261"/>
    </source>
</evidence>
<dbReference type="Gene3D" id="1.10.10.1320">
    <property type="entry name" value="Anti-sigma factor, zinc-finger domain"/>
    <property type="match status" value="1"/>
</dbReference>
<evidence type="ECO:0000313" key="2">
    <source>
        <dbReference type="EMBL" id="ALS35096.1"/>
    </source>
</evidence>
<dbReference type="KEGG" id="ptn:PTRA_b0651"/>
<dbReference type="InterPro" id="IPR041916">
    <property type="entry name" value="Anti_sigma_zinc_sf"/>
</dbReference>
<protein>
    <submittedName>
        <fullName evidence="2">Putative transcriptional regulator</fullName>
    </submittedName>
</protein>
<proteinExistence type="predicted"/>
<dbReference type="SUPFAM" id="SSF51182">
    <property type="entry name" value="RmlC-like cupins"/>
    <property type="match status" value="1"/>
</dbReference>
<dbReference type="CDD" id="cd20301">
    <property type="entry name" value="cupin_ChrR"/>
    <property type="match status" value="1"/>
</dbReference>
<dbReference type="Pfam" id="PF12973">
    <property type="entry name" value="Cupin_7"/>
    <property type="match status" value="1"/>
</dbReference>
<reference evidence="2 3" key="1">
    <citation type="submission" date="2015-03" db="EMBL/GenBank/DDBJ databases">
        <authorList>
            <person name="Murphy D."/>
        </authorList>
    </citation>
    <scope>NUCLEOTIDE SEQUENCE [LARGE SCALE GENOMIC DNA]</scope>
    <source>
        <strain evidence="2 3">KMM 520</strain>
    </source>
</reference>
<dbReference type="Proteomes" id="UP000065261">
    <property type="component" value="Chromosome II"/>
</dbReference>
<sequence>MIKHHPSDTLLTQYCSASLSASLSLAVSIHVDMCPVCQAKVTKLEAKNAAEVFNDALPIEADADTNGYFEQESSSLFDLITSDTSIDEVYEVEPIAVEINQQNYQLPRALTRISHSKFTQVGKLARSRVALDDGPLRTSLLHIAAGGEIPEHTHTGFEITLLLNGEFSDEEGSYVPGDFIWQDGSHQHTPVTKEGCLCFTVVSSALHFNKGLSKLLNPIGNLIY</sequence>
<organism evidence="2">
    <name type="scientific">Pseudoalteromonas translucida KMM 520</name>
    <dbReference type="NCBI Taxonomy" id="1315283"/>
    <lineage>
        <taxon>Bacteria</taxon>
        <taxon>Pseudomonadati</taxon>
        <taxon>Pseudomonadota</taxon>
        <taxon>Gammaproteobacteria</taxon>
        <taxon>Alteromonadales</taxon>
        <taxon>Pseudoalteromonadaceae</taxon>
        <taxon>Pseudoalteromonas</taxon>
    </lineage>
</organism>
<feature type="domain" description="ChrR-like cupin" evidence="1">
    <location>
        <begin position="138"/>
        <end position="201"/>
    </location>
</feature>
<dbReference type="Gene3D" id="2.60.120.10">
    <property type="entry name" value="Jelly Rolls"/>
    <property type="match status" value="1"/>
</dbReference>
<dbReference type="RefSeq" id="WP_058375045.1">
    <property type="nucleotide sequence ID" value="NZ_CP011035.1"/>
</dbReference>